<accession>A0A0F9G1H2</accession>
<organism evidence="1">
    <name type="scientific">marine sediment metagenome</name>
    <dbReference type="NCBI Taxonomy" id="412755"/>
    <lineage>
        <taxon>unclassified sequences</taxon>
        <taxon>metagenomes</taxon>
        <taxon>ecological metagenomes</taxon>
    </lineage>
</organism>
<evidence type="ECO:0000313" key="1">
    <source>
        <dbReference type="EMBL" id="KKL84286.1"/>
    </source>
</evidence>
<reference evidence="1" key="1">
    <citation type="journal article" date="2015" name="Nature">
        <title>Complex archaea that bridge the gap between prokaryotes and eukaryotes.</title>
        <authorList>
            <person name="Spang A."/>
            <person name="Saw J.H."/>
            <person name="Jorgensen S.L."/>
            <person name="Zaremba-Niedzwiedzka K."/>
            <person name="Martijn J."/>
            <person name="Lind A.E."/>
            <person name="van Eijk R."/>
            <person name="Schleper C."/>
            <person name="Guy L."/>
            <person name="Ettema T.J."/>
        </authorList>
    </citation>
    <scope>NUCLEOTIDE SEQUENCE</scope>
</reference>
<proteinExistence type="predicted"/>
<comment type="caution">
    <text evidence="1">The sequence shown here is derived from an EMBL/GenBank/DDBJ whole genome shotgun (WGS) entry which is preliminary data.</text>
</comment>
<name>A0A0F9G1H2_9ZZZZ</name>
<protein>
    <submittedName>
        <fullName evidence="1">Uncharacterized protein</fullName>
    </submittedName>
</protein>
<dbReference type="AlphaFoldDB" id="A0A0F9G1H2"/>
<sequence>MASQVDATFPADNVKVSKSTMRAQMLIIKDEITALQTKTRLPWLIARGDLSV</sequence>
<gene>
    <name evidence="1" type="ORF">LCGC14_1966240</name>
</gene>
<dbReference type="EMBL" id="LAZR01021743">
    <property type="protein sequence ID" value="KKL84286.1"/>
    <property type="molecule type" value="Genomic_DNA"/>
</dbReference>